<dbReference type="GO" id="GO:0030686">
    <property type="term" value="C:90S preribosome"/>
    <property type="evidence" value="ECO:0007669"/>
    <property type="project" value="EnsemblFungi"/>
</dbReference>
<name>A0A099P077_PICKU</name>
<feature type="compositionally biased region" description="Low complexity" evidence="1">
    <location>
        <begin position="667"/>
        <end position="677"/>
    </location>
</feature>
<organism evidence="2 3">
    <name type="scientific">Pichia kudriavzevii</name>
    <name type="common">Yeast</name>
    <name type="synonym">Issatchenkia orientalis</name>
    <dbReference type="NCBI Taxonomy" id="4909"/>
    <lineage>
        <taxon>Eukaryota</taxon>
        <taxon>Fungi</taxon>
        <taxon>Dikarya</taxon>
        <taxon>Ascomycota</taxon>
        <taxon>Saccharomycotina</taxon>
        <taxon>Pichiomycetes</taxon>
        <taxon>Pichiales</taxon>
        <taxon>Pichiaceae</taxon>
        <taxon>Pichia</taxon>
    </lineage>
</organism>
<gene>
    <name evidence="2" type="ORF">JL09_g2459</name>
</gene>
<dbReference type="SUPFAM" id="SSF50978">
    <property type="entry name" value="WD40 repeat-like"/>
    <property type="match status" value="2"/>
</dbReference>
<proteinExistence type="predicted"/>
<dbReference type="HOGENOM" id="CLU_002392_2_1_1"/>
<sequence>MDIHRCSFLDYTPESITCCAFTHESNLEQVTPNNFRLAIGRADGSIEIWNPNNSKYRWVLENVIPGSKGTSIEGLVWSTHNDPSLPPRLFSISGSTILTEWDLDTGVPLKNFDCNAGVIWSIAINKSHDKIALGCEDGSVVVVDVNGGPGVIEHETILQRQKYRVLSLCWVENKMILGGCADGRIRVWSYMNTEIGGDGENTENGIKGRLVQTLRTDKSKSEPSLIWCLLHLPKSNQFVSGDSTGSIKIWDLKHLVLQQSFQVHEADVLCLAKDATGEKFFSAGVDRKIYNFNHTKISKHNNKWINTSSRLLHGNDVRTMASYHSKNLDFLVSGGIERIMHVNSIKNFQSSVTYKLPINPITENVIVHEDKRLILMYQRNEIKIWKLKEDHTKTLMAKLTLSDQENITDISLSGNGEYLLVSRLSVLKLFRLEEVSENKMSIKRIHSDLLATLGAKKAKFINSAEIFLVYTSENDLQSYKFDQLSPSSPIDDFQEPTDYDLPIADSMTNSKANFTYLDHYSHIAIDETNQLVALSTYSGVIDILNLSTGKIKTLVKLSSVATCINFTSSSTLLAVTLDHKIHEFNVLNDKKNGQIYTAWSMTNSNSMPAQFIALPGYAYGVFETLGRFGIYGSNWLVFFDSHYDLPNSHSAATENGKKRKRNGDVQASSSKNASSNISKGENKCFFLTKNYTDILFTGKLNDSELVVVERHLEDMANPPAFKLNRIAV</sequence>
<dbReference type="VEuPathDB" id="FungiDB:C5L36_0D03020"/>
<reference evidence="3" key="1">
    <citation type="journal article" date="2014" name="Microb. Cell Fact.">
        <title>Exploiting Issatchenkia orientalis SD108 for succinic acid production.</title>
        <authorList>
            <person name="Xiao H."/>
            <person name="Shao Z."/>
            <person name="Jiang Y."/>
            <person name="Dole S."/>
            <person name="Zhao H."/>
        </authorList>
    </citation>
    <scope>NUCLEOTIDE SEQUENCE [LARGE SCALE GENOMIC DNA]</scope>
    <source>
        <strain evidence="3">SD108</strain>
    </source>
</reference>
<dbReference type="AlphaFoldDB" id="A0A099P077"/>
<accession>A0A099P077</accession>
<dbReference type="PANTHER" id="PTHR44163">
    <property type="entry name" value="U3 SMALL NUCLEOLAR RNA-ASSOCIATED PROTEIN 4 HOMOLOG"/>
    <property type="match status" value="1"/>
</dbReference>
<dbReference type="EMBL" id="JQFK01000020">
    <property type="protein sequence ID" value="KGK38398.1"/>
    <property type="molecule type" value="Genomic_DNA"/>
</dbReference>
<dbReference type="SMART" id="SM00320">
    <property type="entry name" value="WD40"/>
    <property type="match status" value="7"/>
</dbReference>
<dbReference type="GO" id="GO:0000462">
    <property type="term" value="P:maturation of SSU-rRNA from tricistronic rRNA transcript (SSU-rRNA, 5.8S rRNA, LSU-rRNA)"/>
    <property type="evidence" value="ECO:0007669"/>
    <property type="project" value="EnsemblFungi"/>
</dbReference>
<dbReference type="GO" id="GO:0003723">
    <property type="term" value="F:RNA binding"/>
    <property type="evidence" value="ECO:0007669"/>
    <property type="project" value="TreeGrafter"/>
</dbReference>
<dbReference type="Gene3D" id="2.130.10.10">
    <property type="entry name" value="YVTN repeat-like/Quinoprotein amine dehydrogenase"/>
    <property type="match status" value="2"/>
</dbReference>
<dbReference type="GO" id="GO:0032040">
    <property type="term" value="C:small-subunit processome"/>
    <property type="evidence" value="ECO:0007669"/>
    <property type="project" value="EnsemblFungi"/>
</dbReference>
<dbReference type="InterPro" id="IPR036322">
    <property type="entry name" value="WD40_repeat_dom_sf"/>
</dbReference>
<dbReference type="InterPro" id="IPR001680">
    <property type="entry name" value="WD40_rpt"/>
</dbReference>
<dbReference type="PANTHER" id="PTHR44163:SF1">
    <property type="entry name" value="U3 SMALL NUCLEOLAR RNA-ASSOCIATED PROTEIN 4 HOMOLOG"/>
    <property type="match status" value="1"/>
</dbReference>
<dbReference type="eggNOG" id="KOG2048">
    <property type="taxonomic scope" value="Eukaryota"/>
</dbReference>
<dbReference type="Pfam" id="PF00400">
    <property type="entry name" value="WD40"/>
    <property type="match status" value="2"/>
</dbReference>
<evidence type="ECO:0000256" key="1">
    <source>
        <dbReference type="SAM" id="MobiDB-lite"/>
    </source>
</evidence>
<evidence type="ECO:0000313" key="3">
    <source>
        <dbReference type="Proteomes" id="UP000029867"/>
    </source>
</evidence>
<feature type="region of interest" description="Disordered" evidence="1">
    <location>
        <begin position="650"/>
        <end position="677"/>
    </location>
</feature>
<protein>
    <submittedName>
        <fullName evidence="2">Uncharacterized protein</fullName>
    </submittedName>
</protein>
<evidence type="ECO:0000313" key="2">
    <source>
        <dbReference type="EMBL" id="KGK38398.1"/>
    </source>
</evidence>
<dbReference type="Proteomes" id="UP000029867">
    <property type="component" value="Unassembled WGS sequence"/>
</dbReference>
<dbReference type="InterPro" id="IPR046351">
    <property type="entry name" value="UTP4"/>
</dbReference>
<dbReference type="GO" id="GO:0045943">
    <property type="term" value="P:positive regulation of transcription by RNA polymerase I"/>
    <property type="evidence" value="ECO:0007669"/>
    <property type="project" value="EnsemblFungi"/>
</dbReference>
<dbReference type="InterPro" id="IPR015943">
    <property type="entry name" value="WD40/YVTN_repeat-like_dom_sf"/>
</dbReference>
<comment type="caution">
    <text evidence="2">The sequence shown here is derived from an EMBL/GenBank/DDBJ whole genome shotgun (WGS) entry which is preliminary data.</text>
</comment>
<dbReference type="GO" id="GO:0034455">
    <property type="term" value="C:t-UTP complex"/>
    <property type="evidence" value="ECO:0007669"/>
    <property type="project" value="EnsemblFungi"/>
</dbReference>